<feature type="transmembrane region" description="Helical" evidence="8">
    <location>
        <begin position="274"/>
        <end position="295"/>
    </location>
</feature>
<dbReference type="CDD" id="cd10329">
    <property type="entry name" value="SLC5sbd_SGLT1-like"/>
    <property type="match status" value="1"/>
</dbReference>
<feature type="transmembrane region" description="Helical" evidence="8">
    <location>
        <begin position="126"/>
        <end position="154"/>
    </location>
</feature>
<dbReference type="NCBIfam" id="TIGR00813">
    <property type="entry name" value="sss"/>
    <property type="match status" value="1"/>
</dbReference>
<evidence type="ECO:0000256" key="6">
    <source>
        <dbReference type="RuleBase" id="RU362091"/>
    </source>
</evidence>
<evidence type="ECO:0000313" key="10">
    <source>
        <dbReference type="Proteomes" id="UP001150062"/>
    </source>
</evidence>
<evidence type="ECO:0000313" key="9">
    <source>
        <dbReference type="EMBL" id="KAJ6247055.1"/>
    </source>
</evidence>
<dbReference type="Gene3D" id="1.20.1730.10">
    <property type="entry name" value="Sodium/glucose cotransporter"/>
    <property type="match status" value="1"/>
</dbReference>
<feature type="transmembrane region" description="Helical" evidence="8">
    <location>
        <begin position="369"/>
        <end position="392"/>
    </location>
</feature>
<reference evidence="9" key="1">
    <citation type="submission" date="2022-08" db="EMBL/GenBank/DDBJ databases">
        <title>Novel sulfate-reducing endosymbionts in the free-living metamonad Anaeramoeba.</title>
        <authorList>
            <person name="Jerlstrom-Hultqvist J."/>
            <person name="Cepicka I."/>
            <person name="Gallot-Lavallee L."/>
            <person name="Salas-Leiva D."/>
            <person name="Curtis B.A."/>
            <person name="Zahonova K."/>
            <person name="Pipaliya S."/>
            <person name="Dacks J."/>
            <person name="Roger A.J."/>
        </authorList>
    </citation>
    <scope>NUCLEOTIDE SEQUENCE</scope>
    <source>
        <strain evidence="9">Schooner1</strain>
    </source>
</reference>
<feature type="compositionally biased region" description="Acidic residues" evidence="7">
    <location>
        <begin position="556"/>
        <end position="566"/>
    </location>
</feature>
<feature type="transmembrane region" description="Helical" evidence="8">
    <location>
        <begin position="160"/>
        <end position="184"/>
    </location>
</feature>
<feature type="transmembrane region" description="Helical" evidence="8">
    <location>
        <begin position="191"/>
        <end position="216"/>
    </location>
</feature>
<name>A0ABQ8YR21_9EUKA</name>
<feature type="region of interest" description="Disordered" evidence="7">
    <location>
        <begin position="555"/>
        <end position="599"/>
    </location>
</feature>
<gene>
    <name evidence="9" type="ORF">M0813_19043</name>
</gene>
<keyword evidence="3 8" id="KW-0812">Transmembrane</keyword>
<dbReference type="InterPro" id="IPR038377">
    <property type="entry name" value="Na/Glc_symporter_sf"/>
</dbReference>
<feature type="transmembrane region" description="Helical" evidence="8">
    <location>
        <begin position="398"/>
        <end position="420"/>
    </location>
</feature>
<dbReference type="InterPro" id="IPR001734">
    <property type="entry name" value="Na/solute_symporter"/>
</dbReference>
<organism evidence="9 10">
    <name type="scientific">Anaeramoeba flamelloides</name>
    <dbReference type="NCBI Taxonomy" id="1746091"/>
    <lineage>
        <taxon>Eukaryota</taxon>
        <taxon>Metamonada</taxon>
        <taxon>Anaeramoebidae</taxon>
        <taxon>Anaeramoeba</taxon>
    </lineage>
</organism>
<dbReference type="PANTHER" id="PTHR11819">
    <property type="entry name" value="SOLUTE CARRIER FAMILY 5"/>
    <property type="match status" value="1"/>
</dbReference>
<feature type="transmembrane region" description="Helical" evidence="8">
    <location>
        <begin position="6"/>
        <end position="30"/>
    </location>
</feature>
<evidence type="ECO:0000256" key="4">
    <source>
        <dbReference type="ARBA" id="ARBA00022989"/>
    </source>
</evidence>
<keyword evidence="4 8" id="KW-1133">Transmembrane helix</keyword>
<keyword evidence="10" id="KW-1185">Reference proteome</keyword>
<keyword evidence="5 8" id="KW-0472">Membrane</keyword>
<dbReference type="PROSITE" id="PS50283">
    <property type="entry name" value="NA_SOLUT_SYMP_3"/>
    <property type="match status" value="1"/>
</dbReference>
<feature type="transmembrane region" description="Helical" evidence="8">
    <location>
        <begin position="432"/>
        <end position="452"/>
    </location>
</feature>
<sequence>MEVASLNWVDILILVIYFLILFAIGIYCIVKQRGQKKSKEYFLADSNMNWMAVAGSLYSSNIGAEHFLGLAGSASQNGLAIGWFEWIAGFILILLGWFYTPIYKKALILTTPEYLEKRYSKTCKTFLTVISLLLYILTKISATLYSGGVILHLILGWNMYFSIVMLLLATAVYTILGGLMAVVYTEAFQTVLLISGGILTTIFGLVKVGGISQFRNSENIPSNFWHLFHNTDDPELPWPAILCIPFASVFYWCNDQLLVQRVLSARNNYHAKSGCLSAAYLKILPFFILVIPGMIARALFSSEIKDDPNIAFPLLLIKIIPNGLLGFLLSGVISALMSSLASIFNSSSTLITYDIYRTYIRKNAKEKELIIFGKISGIGILLISILWIPFISNISDQLFISINAVANYLAPPITAIFLYGMLWSRVNSRASIYTLSIGCTIGFIRLILEAIFSSKKEFSNSFLNFFIKCNFLYFGFFLFVISSLIIVIVSLLTEPPDQKCLKNTMWKSLKNSHSTKKSPFIDDYKNSIEFQDLILDKDDASELDDFKFISSQSEEGNLENEVDDDKDTNTRTSSDTDTSTDNYHDNVGKEKNSKASIHDNLKKSQKENVIINDSFQVDERKALIKEENDSSDNENENDLNKKKEIKLNYLVVLFTVIMISLYIIFR</sequence>
<feature type="transmembrane region" description="Helical" evidence="8">
    <location>
        <begin position="472"/>
        <end position="492"/>
    </location>
</feature>
<evidence type="ECO:0000256" key="8">
    <source>
        <dbReference type="SAM" id="Phobius"/>
    </source>
</evidence>
<evidence type="ECO:0000256" key="2">
    <source>
        <dbReference type="ARBA" id="ARBA00006434"/>
    </source>
</evidence>
<feature type="transmembrane region" description="Helical" evidence="8">
    <location>
        <begin position="236"/>
        <end position="253"/>
    </location>
</feature>
<feature type="transmembrane region" description="Helical" evidence="8">
    <location>
        <begin position="80"/>
        <end position="99"/>
    </location>
</feature>
<feature type="transmembrane region" description="Helical" evidence="8">
    <location>
        <begin position="647"/>
        <end position="665"/>
    </location>
</feature>
<proteinExistence type="inferred from homology"/>
<comment type="similarity">
    <text evidence="2 6">Belongs to the sodium:solute symporter (SSF) (TC 2.A.21) family.</text>
</comment>
<dbReference type="Proteomes" id="UP001150062">
    <property type="component" value="Unassembled WGS sequence"/>
</dbReference>
<evidence type="ECO:0000256" key="1">
    <source>
        <dbReference type="ARBA" id="ARBA00004141"/>
    </source>
</evidence>
<evidence type="ECO:0000256" key="3">
    <source>
        <dbReference type="ARBA" id="ARBA00022692"/>
    </source>
</evidence>
<evidence type="ECO:0000256" key="7">
    <source>
        <dbReference type="SAM" id="MobiDB-lite"/>
    </source>
</evidence>
<evidence type="ECO:0000256" key="5">
    <source>
        <dbReference type="ARBA" id="ARBA00023136"/>
    </source>
</evidence>
<accession>A0ABQ8YR21</accession>
<protein>
    <submittedName>
        <fullName evidence="9">Sodium/solute symporter</fullName>
    </submittedName>
</protein>
<dbReference type="EMBL" id="JAOAOG010000128">
    <property type="protein sequence ID" value="KAJ6247055.1"/>
    <property type="molecule type" value="Genomic_DNA"/>
</dbReference>
<feature type="compositionally biased region" description="Basic and acidic residues" evidence="7">
    <location>
        <begin position="582"/>
        <end position="599"/>
    </location>
</feature>
<feature type="compositionally biased region" description="Low complexity" evidence="7">
    <location>
        <begin position="570"/>
        <end position="581"/>
    </location>
</feature>
<comment type="caution">
    <text evidence="9">The sequence shown here is derived from an EMBL/GenBank/DDBJ whole genome shotgun (WGS) entry which is preliminary data.</text>
</comment>
<feature type="transmembrane region" description="Helical" evidence="8">
    <location>
        <begin position="315"/>
        <end position="337"/>
    </location>
</feature>
<dbReference type="PANTHER" id="PTHR11819:SF195">
    <property type="entry name" value="SODIUM_GLUCOSE COTRANSPORTER 4"/>
    <property type="match status" value="1"/>
</dbReference>
<dbReference type="Pfam" id="PF00474">
    <property type="entry name" value="SSF"/>
    <property type="match status" value="1"/>
</dbReference>
<comment type="subcellular location">
    <subcellularLocation>
        <location evidence="1">Membrane</location>
        <topology evidence="1">Multi-pass membrane protein</topology>
    </subcellularLocation>
</comment>